<keyword evidence="6" id="KW-1133">Transmembrane helix</keyword>
<evidence type="ECO:0000256" key="2">
    <source>
        <dbReference type="ARBA" id="ARBA00022670"/>
    </source>
</evidence>
<accession>N1R429</accession>
<evidence type="ECO:0000313" key="8">
    <source>
        <dbReference type="EnsemblPlants" id="EMT18282"/>
    </source>
</evidence>
<dbReference type="GO" id="GO:0008234">
    <property type="term" value="F:cysteine-type peptidase activity"/>
    <property type="evidence" value="ECO:0007669"/>
    <property type="project" value="UniProtKB-KW"/>
</dbReference>
<dbReference type="InterPro" id="IPR038765">
    <property type="entry name" value="Papain-like_cys_pep_sf"/>
</dbReference>
<reference evidence="8" key="1">
    <citation type="submission" date="2015-06" db="UniProtKB">
        <authorList>
            <consortium name="EnsemblPlants"/>
        </authorList>
    </citation>
    <scope>IDENTIFICATION</scope>
</reference>
<name>N1R429_AEGTA</name>
<organism evidence="8">
    <name type="scientific">Aegilops tauschii</name>
    <name type="common">Tausch's goatgrass</name>
    <name type="synonym">Aegilops squarrosa</name>
    <dbReference type="NCBI Taxonomy" id="37682"/>
    <lineage>
        <taxon>Eukaryota</taxon>
        <taxon>Viridiplantae</taxon>
        <taxon>Streptophyta</taxon>
        <taxon>Embryophyta</taxon>
        <taxon>Tracheophyta</taxon>
        <taxon>Spermatophyta</taxon>
        <taxon>Magnoliopsida</taxon>
        <taxon>Liliopsida</taxon>
        <taxon>Poales</taxon>
        <taxon>Poaceae</taxon>
        <taxon>BOP clade</taxon>
        <taxon>Pooideae</taxon>
        <taxon>Triticodae</taxon>
        <taxon>Triticeae</taxon>
        <taxon>Triticinae</taxon>
        <taxon>Aegilops</taxon>
    </lineage>
</organism>
<feature type="transmembrane region" description="Helical" evidence="6">
    <location>
        <begin position="111"/>
        <end position="132"/>
    </location>
</feature>
<dbReference type="PANTHER" id="PTHR46915:SF6">
    <property type="entry name" value="CYSTEINE PROTEINASES SUPERFAMILY PROTEIN"/>
    <property type="match status" value="1"/>
</dbReference>
<feature type="compositionally biased region" description="Polar residues" evidence="5">
    <location>
        <begin position="26"/>
        <end position="37"/>
    </location>
</feature>
<evidence type="ECO:0000256" key="5">
    <source>
        <dbReference type="SAM" id="MobiDB-lite"/>
    </source>
</evidence>
<protein>
    <recommendedName>
        <fullName evidence="7">Ubiquitin-like protease family profile domain-containing protein</fullName>
    </recommendedName>
</protein>
<sequence>MPRHSRNARNQENVVIDLDGDESSDQECQNKCSQTSKGGEVKTRRSLKNELPSFQDQPPLKKRDVWSCMDIKKKNDYVYLNPLWFNMYTDWDDKSRILKWIKAKKIFTRRYVFVPIVLWGHWSLLVLCNFGKTKYLGTKKGPRMLLLDSLKKVKAERLQPIINRFIVDILKFEEREELEQFINEVELEFPKVPQQSGVDCGKWMQKLQSRLHVKIAPIKLYHLLVIG</sequence>
<evidence type="ECO:0000256" key="1">
    <source>
        <dbReference type="ARBA" id="ARBA00005234"/>
    </source>
</evidence>
<feature type="region of interest" description="Disordered" evidence="5">
    <location>
        <begin position="1"/>
        <end position="56"/>
    </location>
</feature>
<dbReference type="SUPFAM" id="SSF54001">
    <property type="entry name" value="Cysteine proteinases"/>
    <property type="match status" value="1"/>
</dbReference>
<evidence type="ECO:0000256" key="4">
    <source>
        <dbReference type="ARBA" id="ARBA00022807"/>
    </source>
</evidence>
<dbReference type="InterPro" id="IPR003653">
    <property type="entry name" value="Peptidase_C48_C"/>
</dbReference>
<keyword evidence="6" id="KW-0812">Transmembrane</keyword>
<dbReference type="EnsemblPlants" id="EMT18282">
    <property type="protein sequence ID" value="EMT18282"/>
    <property type="gene ID" value="F775_22601"/>
</dbReference>
<feature type="domain" description="Ubiquitin-like protease family profile" evidence="7">
    <location>
        <begin position="1"/>
        <end position="211"/>
    </location>
</feature>
<evidence type="ECO:0000259" key="7">
    <source>
        <dbReference type="PROSITE" id="PS50600"/>
    </source>
</evidence>
<dbReference type="PROSITE" id="PS50600">
    <property type="entry name" value="ULP_PROTEASE"/>
    <property type="match status" value="1"/>
</dbReference>
<keyword evidence="6" id="KW-0472">Membrane</keyword>
<dbReference type="GO" id="GO:0006508">
    <property type="term" value="P:proteolysis"/>
    <property type="evidence" value="ECO:0007669"/>
    <property type="project" value="UniProtKB-KW"/>
</dbReference>
<dbReference type="PANTHER" id="PTHR46915">
    <property type="entry name" value="UBIQUITIN-LIKE PROTEASE 4-RELATED"/>
    <property type="match status" value="1"/>
</dbReference>
<comment type="similarity">
    <text evidence="1">Belongs to the peptidase C48 family.</text>
</comment>
<evidence type="ECO:0000256" key="3">
    <source>
        <dbReference type="ARBA" id="ARBA00022801"/>
    </source>
</evidence>
<proteinExistence type="inferred from homology"/>
<keyword evidence="3" id="KW-0378">Hydrolase</keyword>
<keyword evidence="4" id="KW-0788">Thiol protease</keyword>
<dbReference type="GO" id="GO:0016926">
    <property type="term" value="P:protein desumoylation"/>
    <property type="evidence" value="ECO:0007669"/>
    <property type="project" value="UniProtKB-ARBA"/>
</dbReference>
<keyword evidence="2" id="KW-0645">Protease</keyword>
<evidence type="ECO:0000256" key="6">
    <source>
        <dbReference type="SAM" id="Phobius"/>
    </source>
</evidence>
<dbReference type="Gene3D" id="3.40.395.10">
    <property type="entry name" value="Adenoviral Proteinase, Chain A"/>
    <property type="match status" value="1"/>
</dbReference>
<dbReference type="AlphaFoldDB" id="N1R429"/>